<dbReference type="InterPro" id="IPR000160">
    <property type="entry name" value="GGDEF_dom"/>
</dbReference>
<dbReference type="CDD" id="cd01949">
    <property type="entry name" value="GGDEF"/>
    <property type="match status" value="1"/>
</dbReference>
<dbReference type="AlphaFoldDB" id="A0A8A4TKF6"/>
<dbReference type="InterPro" id="IPR001789">
    <property type="entry name" value="Sig_transdc_resp-reg_receiver"/>
</dbReference>
<dbReference type="KEGG" id="scor:J3U87_27570"/>
<dbReference type="NCBIfam" id="TIGR00254">
    <property type="entry name" value="GGDEF"/>
    <property type="match status" value="1"/>
</dbReference>
<dbReference type="Pfam" id="PF00990">
    <property type="entry name" value="GGDEF"/>
    <property type="match status" value="1"/>
</dbReference>
<dbReference type="SMART" id="SM00267">
    <property type="entry name" value="GGDEF"/>
    <property type="match status" value="1"/>
</dbReference>
<dbReference type="Gene3D" id="3.40.50.2300">
    <property type="match status" value="2"/>
</dbReference>
<dbReference type="GO" id="GO:1902201">
    <property type="term" value="P:negative regulation of bacterial-type flagellum-dependent cell motility"/>
    <property type="evidence" value="ECO:0007669"/>
    <property type="project" value="TreeGrafter"/>
</dbReference>
<dbReference type="InterPro" id="IPR011006">
    <property type="entry name" value="CheY-like_superfamily"/>
</dbReference>
<dbReference type="SUPFAM" id="SSF55073">
    <property type="entry name" value="Nucleotide cyclase"/>
    <property type="match status" value="1"/>
</dbReference>
<evidence type="ECO:0000256" key="3">
    <source>
        <dbReference type="PROSITE-ProRule" id="PRU00169"/>
    </source>
</evidence>
<dbReference type="Pfam" id="PF00072">
    <property type="entry name" value="Response_reg"/>
    <property type="match status" value="2"/>
</dbReference>
<dbReference type="InterPro" id="IPR029787">
    <property type="entry name" value="Nucleotide_cyclase"/>
</dbReference>
<name>A0A8A4TKF6_SULCO</name>
<feature type="modified residue" description="4-aspartylphosphate" evidence="3">
    <location>
        <position position="172"/>
    </location>
</feature>
<feature type="domain" description="Response regulatory" evidence="4">
    <location>
        <begin position="123"/>
        <end position="239"/>
    </location>
</feature>
<dbReference type="SUPFAM" id="SSF52172">
    <property type="entry name" value="CheY-like"/>
    <property type="match status" value="2"/>
</dbReference>
<dbReference type="InterPro" id="IPR043128">
    <property type="entry name" value="Rev_trsase/Diguanyl_cyclase"/>
</dbReference>
<gene>
    <name evidence="6" type="ORF">J3U87_27570</name>
</gene>
<dbReference type="EMBL" id="CP071793">
    <property type="protein sequence ID" value="QTD49361.1"/>
    <property type="molecule type" value="Genomic_DNA"/>
</dbReference>
<dbReference type="GO" id="GO:0005886">
    <property type="term" value="C:plasma membrane"/>
    <property type="evidence" value="ECO:0007669"/>
    <property type="project" value="TreeGrafter"/>
</dbReference>
<protein>
    <recommendedName>
        <fullName evidence="1">diguanylate cyclase</fullName>
        <ecNumber evidence="1">2.7.7.65</ecNumber>
    </recommendedName>
</protein>
<accession>A0A8A4TKF6</accession>
<dbReference type="Proteomes" id="UP000663929">
    <property type="component" value="Chromosome"/>
</dbReference>
<dbReference type="PROSITE" id="PS50887">
    <property type="entry name" value="GGDEF"/>
    <property type="match status" value="1"/>
</dbReference>
<organism evidence="6 7">
    <name type="scientific">Sulfidibacter corallicola</name>
    <dbReference type="NCBI Taxonomy" id="2818388"/>
    <lineage>
        <taxon>Bacteria</taxon>
        <taxon>Pseudomonadati</taxon>
        <taxon>Acidobacteriota</taxon>
        <taxon>Holophagae</taxon>
        <taxon>Acanthopleuribacterales</taxon>
        <taxon>Acanthopleuribacteraceae</taxon>
        <taxon>Sulfidibacter</taxon>
    </lineage>
</organism>
<evidence type="ECO:0000256" key="1">
    <source>
        <dbReference type="ARBA" id="ARBA00012528"/>
    </source>
</evidence>
<dbReference type="RefSeq" id="WP_237378996.1">
    <property type="nucleotide sequence ID" value="NZ_CP071793.1"/>
</dbReference>
<evidence type="ECO:0000313" key="6">
    <source>
        <dbReference type="EMBL" id="QTD49361.1"/>
    </source>
</evidence>
<keyword evidence="7" id="KW-1185">Reference proteome</keyword>
<evidence type="ECO:0000313" key="7">
    <source>
        <dbReference type="Proteomes" id="UP000663929"/>
    </source>
</evidence>
<dbReference type="PANTHER" id="PTHR45138">
    <property type="entry name" value="REGULATORY COMPONENTS OF SENSORY TRANSDUCTION SYSTEM"/>
    <property type="match status" value="1"/>
</dbReference>
<dbReference type="InterPro" id="IPR050469">
    <property type="entry name" value="Diguanylate_Cyclase"/>
</dbReference>
<evidence type="ECO:0000256" key="2">
    <source>
        <dbReference type="ARBA" id="ARBA00034247"/>
    </source>
</evidence>
<evidence type="ECO:0000259" key="5">
    <source>
        <dbReference type="PROSITE" id="PS50887"/>
    </source>
</evidence>
<comment type="catalytic activity">
    <reaction evidence="2">
        <text>2 GTP = 3',3'-c-di-GMP + 2 diphosphate</text>
        <dbReference type="Rhea" id="RHEA:24898"/>
        <dbReference type="ChEBI" id="CHEBI:33019"/>
        <dbReference type="ChEBI" id="CHEBI:37565"/>
        <dbReference type="ChEBI" id="CHEBI:58805"/>
        <dbReference type="EC" id="2.7.7.65"/>
    </reaction>
</comment>
<dbReference type="EC" id="2.7.7.65" evidence="1"/>
<dbReference type="SMART" id="SM00448">
    <property type="entry name" value="REC"/>
    <property type="match status" value="2"/>
</dbReference>
<dbReference type="CDD" id="cd17574">
    <property type="entry name" value="REC_OmpR"/>
    <property type="match status" value="1"/>
</dbReference>
<dbReference type="PROSITE" id="PS50110">
    <property type="entry name" value="RESPONSE_REGULATORY"/>
    <property type="match status" value="2"/>
</dbReference>
<dbReference type="FunFam" id="3.30.70.270:FF:000001">
    <property type="entry name" value="Diguanylate cyclase domain protein"/>
    <property type="match status" value="1"/>
</dbReference>
<reference evidence="6" key="1">
    <citation type="submission" date="2021-03" db="EMBL/GenBank/DDBJ databases">
        <title>Acanthopleuribacteraceae sp. M133.</title>
        <authorList>
            <person name="Wang G."/>
        </authorList>
    </citation>
    <scope>NUCLEOTIDE SEQUENCE</scope>
    <source>
        <strain evidence="6">M133</strain>
    </source>
</reference>
<dbReference type="GO" id="GO:0052621">
    <property type="term" value="F:diguanylate cyclase activity"/>
    <property type="evidence" value="ECO:0007669"/>
    <property type="project" value="UniProtKB-EC"/>
</dbReference>
<keyword evidence="3" id="KW-0597">Phosphoprotein</keyword>
<sequence length="554" mass="62746">MENPTILSCKVDLRALHDVDVPVKLVSNWRSLYDLLKAQIEDTYAVVIPSTDLSQQDDAIDRVLTLAVEHGVPVMAYIDPDNRLQHSAYYGQLSGLLCEPLDKPSIKEFIHYAREGPRDRPEIILAVDDSRTARGVLFRELGMAGFNMYYISDGTCAHKVAAVLNPSVIVTDLLMPGIDGYELCRQLSASSETAHIPVVVITSLDGNELLRKGFSAGIKEFFQKPWPSKHLLRFIERLIVDLRYRRSETALILEDSPTIRRLVVHYLNKLGFHVREFALGVELVRYLQSNEGDADLMVLDWELPDWDGLDLVTTIRGKKDFAFTPILMLTGRNKESDIVSALRAGADDYITKPFKFEELAARIQAQMRIKRLIDELHEKNKLLEELALTDSLTGLYNRRHFDSQIELFWAHHERSHSSFSLMLLDLDRFKLINDTYGHSVGDAVLQAVASLLKEICRKGDLVARIGGEEFAMILPETLQSQAWVVAERYRLAVQEHVFEIGDHQIEVTVSIGLVDTDRPGVTSDEDLLNFADATLYEAKRTGRNRVVLYGENQT</sequence>
<dbReference type="Gene3D" id="3.30.70.270">
    <property type="match status" value="1"/>
</dbReference>
<dbReference type="PANTHER" id="PTHR45138:SF9">
    <property type="entry name" value="DIGUANYLATE CYCLASE DGCM-RELATED"/>
    <property type="match status" value="1"/>
</dbReference>
<feature type="modified residue" description="4-aspartylphosphate" evidence="3">
    <location>
        <position position="300"/>
    </location>
</feature>
<feature type="domain" description="Response regulatory" evidence="4">
    <location>
        <begin position="249"/>
        <end position="367"/>
    </location>
</feature>
<proteinExistence type="predicted"/>
<evidence type="ECO:0000259" key="4">
    <source>
        <dbReference type="PROSITE" id="PS50110"/>
    </source>
</evidence>
<dbReference type="GO" id="GO:0000160">
    <property type="term" value="P:phosphorelay signal transduction system"/>
    <property type="evidence" value="ECO:0007669"/>
    <property type="project" value="InterPro"/>
</dbReference>
<feature type="domain" description="GGDEF" evidence="5">
    <location>
        <begin position="417"/>
        <end position="551"/>
    </location>
</feature>
<dbReference type="GO" id="GO:0043709">
    <property type="term" value="P:cell adhesion involved in single-species biofilm formation"/>
    <property type="evidence" value="ECO:0007669"/>
    <property type="project" value="TreeGrafter"/>
</dbReference>